<organism evidence="2 3">
    <name type="scientific">Cyclonatronum proteinivorum</name>
    <dbReference type="NCBI Taxonomy" id="1457365"/>
    <lineage>
        <taxon>Bacteria</taxon>
        <taxon>Pseudomonadati</taxon>
        <taxon>Balneolota</taxon>
        <taxon>Balneolia</taxon>
        <taxon>Balneolales</taxon>
        <taxon>Cyclonatronaceae</taxon>
        <taxon>Cyclonatronum</taxon>
    </lineage>
</organism>
<proteinExistence type="predicted"/>
<dbReference type="Gene3D" id="3.30.70.1290">
    <property type="entry name" value="Transposase IS200-like"/>
    <property type="match status" value="1"/>
</dbReference>
<name>A0A345UKS1_9BACT</name>
<dbReference type="OrthoDB" id="9797997at2"/>
<dbReference type="InterPro" id="IPR036515">
    <property type="entry name" value="Transposase_17_sf"/>
</dbReference>
<feature type="domain" description="Transposase IS200-like" evidence="1">
    <location>
        <begin position="5"/>
        <end position="119"/>
    </location>
</feature>
<dbReference type="RefSeq" id="WP_114984304.1">
    <property type="nucleotide sequence ID" value="NZ_CP027806.1"/>
</dbReference>
<keyword evidence="3" id="KW-1185">Reference proteome</keyword>
<dbReference type="PANTHER" id="PTHR33360:SF2">
    <property type="entry name" value="TRANSPOSASE FOR INSERTION SEQUENCE ELEMENT IS200"/>
    <property type="match status" value="1"/>
</dbReference>
<dbReference type="GO" id="GO:0004803">
    <property type="term" value="F:transposase activity"/>
    <property type="evidence" value="ECO:0007669"/>
    <property type="project" value="InterPro"/>
</dbReference>
<protein>
    <submittedName>
        <fullName evidence="2">REP element-mobilizing transposase RayT</fullName>
    </submittedName>
</protein>
<sequence length="150" mass="17323">MGQSLILFYAHIVFSTKNRAPMISDDIREELHSYLGGICKENGCIPIKIGGTNDHVHILCRMSKQLSLSKLIQALKANSSKWVKTKGVSSQSFAWQSGYGAFSVNPQQVDVISKYILNQEEHHKKRSFKEEYLKILKKYNVEYDHRYIWD</sequence>
<dbReference type="GO" id="GO:0006313">
    <property type="term" value="P:DNA transposition"/>
    <property type="evidence" value="ECO:0007669"/>
    <property type="project" value="InterPro"/>
</dbReference>
<dbReference type="AlphaFoldDB" id="A0A345UKS1"/>
<evidence type="ECO:0000313" key="3">
    <source>
        <dbReference type="Proteomes" id="UP000254808"/>
    </source>
</evidence>
<gene>
    <name evidence="2" type="ORF">CYPRO_1823</name>
</gene>
<dbReference type="NCBIfam" id="NF033573">
    <property type="entry name" value="transpos_IS200"/>
    <property type="match status" value="1"/>
</dbReference>
<dbReference type="GO" id="GO:0003677">
    <property type="term" value="F:DNA binding"/>
    <property type="evidence" value="ECO:0007669"/>
    <property type="project" value="InterPro"/>
</dbReference>
<dbReference type="Pfam" id="PF01797">
    <property type="entry name" value="Y1_Tnp"/>
    <property type="match status" value="1"/>
</dbReference>
<accession>A0A345UKS1</accession>
<reference evidence="2 3" key="1">
    <citation type="submission" date="2018-03" db="EMBL/GenBank/DDBJ databases">
        <title>Phenotypic and genomic properties of Cyclonatronum proteinivorum gen. nov., sp. nov., a haloalkaliphilic bacteroidete from soda lakes possessing Na+-translocating rhodopsin.</title>
        <authorList>
            <person name="Toshchakov S.V."/>
            <person name="Korzhenkov A."/>
            <person name="Samarov N.I."/>
            <person name="Kublanov I.V."/>
            <person name="Muntyan M.S."/>
            <person name="Sorokin D.Y."/>
        </authorList>
    </citation>
    <scope>NUCLEOTIDE SEQUENCE [LARGE SCALE GENOMIC DNA]</scope>
    <source>
        <strain evidence="2 3">Omega</strain>
    </source>
</reference>
<dbReference type="SUPFAM" id="SSF143422">
    <property type="entry name" value="Transposase IS200-like"/>
    <property type="match status" value="1"/>
</dbReference>
<dbReference type="InterPro" id="IPR002686">
    <property type="entry name" value="Transposase_17"/>
</dbReference>
<dbReference type="SMART" id="SM01321">
    <property type="entry name" value="Y1_Tnp"/>
    <property type="match status" value="1"/>
</dbReference>
<dbReference type="PANTHER" id="PTHR33360">
    <property type="entry name" value="TRANSPOSASE FOR INSERTION SEQUENCE ELEMENT IS200"/>
    <property type="match status" value="1"/>
</dbReference>
<evidence type="ECO:0000259" key="1">
    <source>
        <dbReference type="SMART" id="SM01321"/>
    </source>
</evidence>
<dbReference type="Proteomes" id="UP000254808">
    <property type="component" value="Chromosome"/>
</dbReference>
<dbReference type="KEGG" id="cprv:CYPRO_1823"/>
<dbReference type="EMBL" id="CP027806">
    <property type="protein sequence ID" value="AXJ01073.1"/>
    <property type="molecule type" value="Genomic_DNA"/>
</dbReference>
<evidence type="ECO:0000313" key="2">
    <source>
        <dbReference type="EMBL" id="AXJ01073.1"/>
    </source>
</evidence>